<feature type="transmembrane region" description="Helical" evidence="1">
    <location>
        <begin position="75"/>
        <end position="98"/>
    </location>
</feature>
<protein>
    <submittedName>
        <fullName evidence="2">DUF4199 domain-containing protein</fullName>
    </submittedName>
</protein>
<gene>
    <name evidence="2" type="ORF">L0661_05165</name>
</gene>
<proteinExistence type="predicted"/>
<reference evidence="2" key="1">
    <citation type="submission" date="2022-01" db="EMBL/GenBank/DDBJ databases">
        <title>Novel species in genus Dyadobacter.</title>
        <authorList>
            <person name="Ma C."/>
        </authorList>
    </citation>
    <scope>NUCLEOTIDE SEQUENCE</scope>
    <source>
        <strain evidence="2">CY357</strain>
    </source>
</reference>
<dbReference type="InterPro" id="IPR025250">
    <property type="entry name" value="DUF4199"/>
</dbReference>
<evidence type="ECO:0000313" key="2">
    <source>
        <dbReference type="EMBL" id="MCF2497682.1"/>
    </source>
</evidence>
<evidence type="ECO:0000313" key="3">
    <source>
        <dbReference type="Proteomes" id="UP001139411"/>
    </source>
</evidence>
<evidence type="ECO:0000256" key="1">
    <source>
        <dbReference type="SAM" id="Phobius"/>
    </source>
</evidence>
<dbReference type="Pfam" id="PF13858">
    <property type="entry name" value="DUF4199"/>
    <property type="match status" value="1"/>
</dbReference>
<keyword evidence="1" id="KW-0472">Membrane</keyword>
<accession>A0A9X1QBZ8</accession>
<keyword evidence="1" id="KW-1133">Transmembrane helix</keyword>
<keyword evidence="1" id="KW-0812">Transmembrane</keyword>
<name>A0A9X1QBZ8_9BACT</name>
<organism evidence="2 3">
    <name type="scientific">Dyadobacter chenhuakuii</name>
    <dbReference type="NCBI Taxonomy" id="2909339"/>
    <lineage>
        <taxon>Bacteria</taxon>
        <taxon>Pseudomonadati</taxon>
        <taxon>Bacteroidota</taxon>
        <taxon>Cytophagia</taxon>
        <taxon>Cytophagales</taxon>
        <taxon>Spirosomataceae</taxon>
        <taxon>Dyadobacter</taxon>
    </lineage>
</organism>
<dbReference type="EMBL" id="JAKFFV010000003">
    <property type="protein sequence ID" value="MCF2497682.1"/>
    <property type="molecule type" value="Genomic_DNA"/>
</dbReference>
<sequence length="178" mass="20077">MRKIILVCGIIAGIIVSVFMVSSIAVCYSSNNFEGNMLLGYAAMLLSFSLIFVGVRNFRDKYNGGFVSFGKAFQIGLYISLIASTIYVIVWLVDYYLFVPEFMERYATHVMRELQQEGASAQELQAESVKMDGYREMYKNPLMVILFTYFEILPVGLIVSLICALILKRKPTQSLPTA</sequence>
<dbReference type="Proteomes" id="UP001139411">
    <property type="component" value="Unassembled WGS sequence"/>
</dbReference>
<dbReference type="AlphaFoldDB" id="A0A9X1QBZ8"/>
<feature type="transmembrane region" description="Helical" evidence="1">
    <location>
        <begin position="37"/>
        <end position="55"/>
    </location>
</feature>
<dbReference type="RefSeq" id="WP_235177047.1">
    <property type="nucleotide sequence ID" value="NZ_JAKFFV010000003.1"/>
</dbReference>
<comment type="caution">
    <text evidence="2">The sequence shown here is derived from an EMBL/GenBank/DDBJ whole genome shotgun (WGS) entry which is preliminary data.</text>
</comment>
<feature type="transmembrane region" description="Helical" evidence="1">
    <location>
        <begin position="142"/>
        <end position="167"/>
    </location>
</feature>